<feature type="compositionally biased region" description="Polar residues" evidence="3">
    <location>
        <begin position="8"/>
        <end position="19"/>
    </location>
</feature>
<dbReference type="KEGG" id="paur:FGL86_02985"/>
<dbReference type="PANTHER" id="PTHR36837">
    <property type="entry name" value="POLY(3-HYDROXYALKANOATE) POLYMERASE SUBUNIT PHAC"/>
    <property type="match status" value="1"/>
</dbReference>
<dbReference type="InterPro" id="IPR051321">
    <property type="entry name" value="PHA/PHB_synthase"/>
</dbReference>
<feature type="region of interest" description="Disordered" evidence="3">
    <location>
        <begin position="593"/>
        <end position="623"/>
    </location>
</feature>
<feature type="compositionally biased region" description="Basic and acidic residues" evidence="3">
    <location>
        <begin position="30"/>
        <end position="39"/>
    </location>
</feature>
<dbReference type="Pfam" id="PF07167">
    <property type="entry name" value="PhaC_N"/>
    <property type="match status" value="1"/>
</dbReference>
<evidence type="ECO:0000313" key="6">
    <source>
        <dbReference type="EMBL" id="QEA38137.1"/>
    </source>
</evidence>
<dbReference type="Gene3D" id="3.40.50.1820">
    <property type="entry name" value="alpha/beta hydrolase"/>
    <property type="match status" value="1"/>
</dbReference>
<protein>
    <submittedName>
        <fullName evidence="6">Alpha/beta fold hydrolase</fullName>
    </submittedName>
</protein>
<dbReference type="InterPro" id="IPR022211">
    <property type="entry name" value="PHBC_N"/>
</dbReference>
<evidence type="ECO:0000256" key="3">
    <source>
        <dbReference type="SAM" id="MobiDB-lite"/>
    </source>
</evidence>
<evidence type="ECO:0000313" key="7">
    <source>
        <dbReference type="Proteomes" id="UP000321272"/>
    </source>
</evidence>
<reference evidence="6 7" key="1">
    <citation type="submission" date="2019-06" db="EMBL/GenBank/DDBJ databases">
        <title>Genome analyses of bacteria isolated from kimchi.</title>
        <authorList>
            <person name="Lee S."/>
            <person name="Ahn S."/>
            <person name="Roh S."/>
        </authorList>
    </citation>
    <scope>NUCLEOTIDE SEQUENCE [LARGE SCALE GENOMIC DNA]</scope>
    <source>
        <strain evidence="6 7">CBA4606</strain>
    </source>
</reference>
<organism evidence="6 7">
    <name type="scientific">Pistricoccus aurantiacus</name>
    <dbReference type="NCBI Taxonomy" id="1883414"/>
    <lineage>
        <taxon>Bacteria</taxon>
        <taxon>Pseudomonadati</taxon>
        <taxon>Pseudomonadota</taxon>
        <taxon>Gammaproteobacteria</taxon>
        <taxon>Oceanospirillales</taxon>
        <taxon>Halomonadaceae</taxon>
        <taxon>Pistricoccus</taxon>
    </lineage>
</organism>
<dbReference type="AlphaFoldDB" id="A0A5B8SQ44"/>
<dbReference type="InterPro" id="IPR010941">
    <property type="entry name" value="PhaC_N"/>
</dbReference>
<dbReference type="SUPFAM" id="SSF53474">
    <property type="entry name" value="alpha/beta-Hydrolases"/>
    <property type="match status" value="1"/>
</dbReference>
<dbReference type="RefSeq" id="WP_147183205.1">
    <property type="nucleotide sequence ID" value="NZ_CP042382.1"/>
</dbReference>
<name>A0A5B8SQ44_9GAMM</name>
<sequence>MARKSRQTRSGGETASSLPQRPLAPTTGTPKKEEAHRSAMEANQAASDLSSEDFFQRWDEQVHAAMAKFTAGVSPASIRQAYSDWWWHLLLSPGKQAQLALQMQRSMVRFAQYAAEAASNPQCEPCVEPLAQDDRFEDSEWQQWPFNVIHQGFLLTQQWWQEASTGVPGMTRHHDEVVTFIGRQLLDMVSPANNPWTNPVVMKRTLEQGGRNLLEGAANAQEDIQRFVNHQPPVGAEKFTPGEAVAVTPGKVIYRNQLIELIQYSPTTGKVQKEPLLIIPAWVMKYYILDLSPENSLVRYLVDQGHTVFMVSWKNPGSAERDLGLEDYRELGIMEALEAVNAVVPNQKVHAVGYCLGGTLLSIAAAVMARQEDDRLASLTLFASLTDFEEAGELELFIDDSQVHFLEDAMREQGYLEDWQMKGAFQLLQSNDLIWSRVVREYLMGERMGTFDLMAWSTDGTRMPYRMHSEYLRRLYLANELALGRYRTNDHPVLLGDITLPGFLVATRKDHIAPWRSVYRNQLLLGGDLTFVLTSGGHNAGVVSEPGHKHRVYQIADKPADAPYVGAHTWYEQVPEREGSWWPEWQAWLLEHSSGETTPPSMGNPDKGYAPIEDAPGRYVLER</sequence>
<evidence type="ECO:0000256" key="2">
    <source>
        <dbReference type="ARBA" id="ARBA00023315"/>
    </source>
</evidence>
<dbReference type="GO" id="GO:0042619">
    <property type="term" value="P:poly-hydroxybutyrate biosynthetic process"/>
    <property type="evidence" value="ECO:0007669"/>
    <property type="project" value="InterPro"/>
</dbReference>
<dbReference type="EMBL" id="CP042382">
    <property type="protein sequence ID" value="QEA38137.1"/>
    <property type="molecule type" value="Genomic_DNA"/>
</dbReference>
<dbReference type="OrthoDB" id="7208816at2"/>
<feature type="domain" description="Poly-beta-hydroxybutyrate polymerase N-terminal" evidence="4">
    <location>
        <begin position="132"/>
        <end position="301"/>
    </location>
</feature>
<keyword evidence="2" id="KW-0012">Acyltransferase</keyword>
<feature type="region of interest" description="Disordered" evidence="3">
    <location>
        <begin position="1"/>
        <end position="46"/>
    </location>
</feature>
<dbReference type="Proteomes" id="UP000321272">
    <property type="component" value="Chromosome"/>
</dbReference>
<evidence type="ECO:0000256" key="1">
    <source>
        <dbReference type="ARBA" id="ARBA00022679"/>
    </source>
</evidence>
<keyword evidence="1" id="KW-0808">Transferase</keyword>
<dbReference type="GO" id="GO:0016746">
    <property type="term" value="F:acyltransferase activity"/>
    <property type="evidence" value="ECO:0007669"/>
    <property type="project" value="UniProtKB-KW"/>
</dbReference>
<feature type="domain" description="Poly-beta-hydroxybutyrate polymerase N-terminal" evidence="5">
    <location>
        <begin position="55"/>
        <end position="95"/>
    </location>
</feature>
<accession>A0A5B8SQ44</accession>
<evidence type="ECO:0000259" key="4">
    <source>
        <dbReference type="Pfam" id="PF07167"/>
    </source>
</evidence>
<proteinExistence type="predicted"/>
<keyword evidence="6" id="KW-0378">Hydrolase</keyword>
<dbReference type="InterPro" id="IPR029058">
    <property type="entry name" value="AB_hydrolase_fold"/>
</dbReference>
<dbReference type="PANTHER" id="PTHR36837:SF5">
    <property type="entry name" value="POLY-3-HYDROXYBUTYRATE SYNTHASE"/>
    <property type="match status" value="1"/>
</dbReference>
<gene>
    <name evidence="6" type="ORF">FGL86_02985</name>
</gene>
<keyword evidence="7" id="KW-1185">Reference proteome</keyword>
<evidence type="ECO:0000259" key="5">
    <source>
        <dbReference type="Pfam" id="PF12551"/>
    </source>
</evidence>
<dbReference type="Pfam" id="PF12551">
    <property type="entry name" value="PHBC_N"/>
    <property type="match status" value="1"/>
</dbReference>
<dbReference type="GO" id="GO:0016787">
    <property type="term" value="F:hydrolase activity"/>
    <property type="evidence" value="ECO:0007669"/>
    <property type="project" value="UniProtKB-KW"/>
</dbReference>